<dbReference type="Proteomes" id="UP000605846">
    <property type="component" value="Unassembled WGS sequence"/>
</dbReference>
<feature type="transmembrane region" description="Helical" evidence="6">
    <location>
        <begin position="87"/>
        <end position="106"/>
    </location>
</feature>
<dbReference type="PANTHER" id="PTHR21346">
    <property type="entry name" value="FUN14 DOMAIN CONTAINING"/>
    <property type="match status" value="1"/>
</dbReference>
<comment type="subcellular location">
    <subcellularLocation>
        <location evidence="1">Membrane</location>
    </subcellularLocation>
</comment>
<evidence type="ECO:0000256" key="3">
    <source>
        <dbReference type="ARBA" id="ARBA00022692"/>
    </source>
</evidence>
<proteinExistence type="inferred from homology"/>
<gene>
    <name evidence="7" type="ORF">EC973_002040</name>
</gene>
<dbReference type="InterPro" id="IPR007014">
    <property type="entry name" value="FUN14"/>
</dbReference>
<protein>
    <submittedName>
        <fullName evidence="7">Uncharacterized protein</fullName>
    </submittedName>
</protein>
<evidence type="ECO:0000313" key="7">
    <source>
        <dbReference type="EMBL" id="KAF7723441.1"/>
    </source>
</evidence>
<dbReference type="EMBL" id="JABAYA010000152">
    <property type="protein sequence ID" value="KAF7723441.1"/>
    <property type="molecule type" value="Genomic_DNA"/>
</dbReference>
<dbReference type="AlphaFoldDB" id="A0A8H7BIV9"/>
<evidence type="ECO:0000256" key="6">
    <source>
        <dbReference type="SAM" id="Phobius"/>
    </source>
</evidence>
<dbReference type="OrthoDB" id="163794at2759"/>
<name>A0A8H7BIV9_9FUNG</name>
<keyword evidence="8" id="KW-1185">Reference proteome</keyword>
<evidence type="ECO:0000256" key="4">
    <source>
        <dbReference type="ARBA" id="ARBA00022989"/>
    </source>
</evidence>
<dbReference type="Pfam" id="PF04930">
    <property type="entry name" value="FUN14"/>
    <property type="match status" value="1"/>
</dbReference>
<evidence type="ECO:0000256" key="5">
    <source>
        <dbReference type="ARBA" id="ARBA00023136"/>
    </source>
</evidence>
<reference evidence="7" key="1">
    <citation type="submission" date="2020-01" db="EMBL/GenBank/DDBJ databases">
        <title>Genome Sequencing of Three Apophysomyces-Like Fungal Strains Confirms a Novel Fungal Genus in the Mucoromycota with divergent Burkholderia-like Endosymbiotic Bacteria.</title>
        <authorList>
            <person name="Stajich J.E."/>
            <person name="Macias A.M."/>
            <person name="Carter-House D."/>
            <person name="Lovett B."/>
            <person name="Kasson L.R."/>
            <person name="Berry K."/>
            <person name="Grigoriev I."/>
            <person name="Chang Y."/>
            <person name="Spatafora J."/>
            <person name="Kasson M.T."/>
        </authorList>
    </citation>
    <scope>NUCLEOTIDE SEQUENCE</scope>
    <source>
        <strain evidence="7">NRRL A-21654</strain>
    </source>
</reference>
<sequence length="109" mass="12220">MPLRMLSYHRRRGARSLFLRPPVQCEGVFLGTQKSVSAEEQAAEAVDEILKKDTPGHRQSLFHKGELTFGTFLGFCTGYLIKKVGKLFLMAVGVGFVFLQVNSGHWDFS</sequence>
<evidence type="ECO:0000313" key="8">
    <source>
        <dbReference type="Proteomes" id="UP000605846"/>
    </source>
</evidence>
<evidence type="ECO:0000256" key="1">
    <source>
        <dbReference type="ARBA" id="ARBA00004370"/>
    </source>
</evidence>
<comment type="caution">
    <text evidence="7">The sequence shown here is derived from an EMBL/GenBank/DDBJ whole genome shotgun (WGS) entry which is preliminary data.</text>
</comment>
<dbReference type="PANTHER" id="PTHR21346:SF10">
    <property type="entry name" value="TRANSMEMBRANE PROTEIN"/>
    <property type="match status" value="1"/>
</dbReference>
<comment type="similarity">
    <text evidence="2">Belongs to the FUN14 family.</text>
</comment>
<dbReference type="GO" id="GO:0016020">
    <property type="term" value="C:membrane"/>
    <property type="evidence" value="ECO:0007669"/>
    <property type="project" value="UniProtKB-SubCell"/>
</dbReference>
<keyword evidence="4 6" id="KW-1133">Transmembrane helix</keyword>
<organism evidence="7 8">
    <name type="scientific">Apophysomyces ossiformis</name>
    <dbReference type="NCBI Taxonomy" id="679940"/>
    <lineage>
        <taxon>Eukaryota</taxon>
        <taxon>Fungi</taxon>
        <taxon>Fungi incertae sedis</taxon>
        <taxon>Mucoromycota</taxon>
        <taxon>Mucoromycotina</taxon>
        <taxon>Mucoromycetes</taxon>
        <taxon>Mucorales</taxon>
        <taxon>Mucorineae</taxon>
        <taxon>Mucoraceae</taxon>
        <taxon>Apophysomyces</taxon>
    </lineage>
</organism>
<evidence type="ECO:0000256" key="2">
    <source>
        <dbReference type="ARBA" id="ARBA00009160"/>
    </source>
</evidence>
<accession>A0A8H7BIV9</accession>
<keyword evidence="3 6" id="KW-0812">Transmembrane</keyword>
<keyword evidence="5 6" id="KW-0472">Membrane</keyword>